<protein>
    <submittedName>
        <fullName evidence="1">Uncharacterized protein</fullName>
    </submittedName>
</protein>
<reference evidence="1 2" key="1">
    <citation type="submission" date="2019-03" db="EMBL/GenBank/DDBJ databases">
        <title>Genomic Encyclopedia of Archaeal and Bacterial Type Strains, Phase II (KMG-II): from individual species to whole genera.</title>
        <authorList>
            <person name="Goeker M."/>
        </authorList>
    </citation>
    <scope>NUCLEOTIDE SEQUENCE [LARGE SCALE GENOMIC DNA]</scope>
    <source>
        <strain evidence="1 2">DSM 24323</strain>
    </source>
</reference>
<evidence type="ECO:0000313" key="2">
    <source>
        <dbReference type="Proteomes" id="UP000295371"/>
    </source>
</evidence>
<sequence length="197" mass="22139">MSEFLKLVKSGEFSPTYRHLLCMADDRLLSERAELDAERQQKIADGEKKVLRYGGQSVVDTKDLDDRIDQLDVQIADATFEAVFRALDAARYDKIVEDFGGRERTLPDDADDAVVKKARAEDYEAVGLELAKQSYVELLKYGEDTGTSRNDWAEALDHLSPADKQAIVSEMWPLHLRRDDAPKAVKRYATARKSGGA</sequence>
<dbReference type="AlphaFoldDB" id="A0A4V6Q2B4"/>
<dbReference type="EMBL" id="SOAW01000002">
    <property type="protein sequence ID" value="TDT31098.1"/>
    <property type="molecule type" value="Genomic_DNA"/>
</dbReference>
<proteinExistence type="predicted"/>
<accession>A0A4V6Q2B4</accession>
<organism evidence="1 2">
    <name type="scientific">Naumannella halotolerans</name>
    <dbReference type="NCBI Taxonomy" id="993414"/>
    <lineage>
        <taxon>Bacteria</taxon>
        <taxon>Bacillati</taxon>
        <taxon>Actinomycetota</taxon>
        <taxon>Actinomycetes</taxon>
        <taxon>Propionibacteriales</taxon>
        <taxon>Propionibacteriaceae</taxon>
        <taxon>Naumannella</taxon>
    </lineage>
</organism>
<keyword evidence="2" id="KW-1185">Reference proteome</keyword>
<comment type="caution">
    <text evidence="1">The sequence shown here is derived from an EMBL/GenBank/DDBJ whole genome shotgun (WGS) entry which is preliminary data.</text>
</comment>
<name>A0A4V6Q2B4_9ACTN</name>
<dbReference type="RefSeq" id="WP_133755412.1">
    <property type="nucleotide sequence ID" value="NZ_SOAW01000002.1"/>
</dbReference>
<dbReference type="Proteomes" id="UP000295371">
    <property type="component" value="Unassembled WGS sequence"/>
</dbReference>
<evidence type="ECO:0000313" key="1">
    <source>
        <dbReference type="EMBL" id="TDT31098.1"/>
    </source>
</evidence>
<gene>
    <name evidence="1" type="ORF">CLV29_2511</name>
</gene>